<evidence type="ECO:0000313" key="2">
    <source>
        <dbReference type="EMBL" id="SCL18859.1"/>
    </source>
</evidence>
<organism evidence="2 3">
    <name type="scientific">Micromonospora nigra</name>
    <dbReference type="NCBI Taxonomy" id="145857"/>
    <lineage>
        <taxon>Bacteria</taxon>
        <taxon>Bacillati</taxon>
        <taxon>Actinomycetota</taxon>
        <taxon>Actinomycetes</taxon>
        <taxon>Micromonosporales</taxon>
        <taxon>Micromonosporaceae</taxon>
        <taxon>Micromonospora</taxon>
    </lineage>
</organism>
<reference evidence="2 3" key="1">
    <citation type="submission" date="2016-06" db="EMBL/GenBank/DDBJ databases">
        <authorList>
            <person name="Kjaerup R.B."/>
            <person name="Dalgaard T.S."/>
            <person name="Juul-Madsen H.R."/>
        </authorList>
    </citation>
    <scope>NUCLEOTIDE SEQUENCE [LARGE SCALE GENOMIC DNA]</scope>
    <source>
        <strain evidence="2 3">DSM 43818</strain>
    </source>
</reference>
<feature type="domain" description="BON" evidence="1">
    <location>
        <begin position="10"/>
        <end position="78"/>
    </location>
</feature>
<dbReference type="PANTHER" id="PTHR34606">
    <property type="entry name" value="BON DOMAIN-CONTAINING PROTEIN"/>
    <property type="match status" value="1"/>
</dbReference>
<evidence type="ECO:0000313" key="3">
    <source>
        <dbReference type="Proteomes" id="UP000199699"/>
    </source>
</evidence>
<dbReference type="PROSITE" id="PS50914">
    <property type="entry name" value="BON"/>
    <property type="match status" value="3"/>
</dbReference>
<feature type="domain" description="BON" evidence="1">
    <location>
        <begin position="85"/>
        <end position="153"/>
    </location>
</feature>
<dbReference type="RefSeq" id="WP_091078651.1">
    <property type="nucleotide sequence ID" value="NZ_FMHT01000003.1"/>
</dbReference>
<dbReference type="InterPro" id="IPR051686">
    <property type="entry name" value="Lipoprotein_DolP"/>
</dbReference>
<dbReference type="Pfam" id="PF04972">
    <property type="entry name" value="BON"/>
    <property type="match status" value="3"/>
</dbReference>
<dbReference type="OrthoDB" id="870892at2"/>
<dbReference type="InterPro" id="IPR007055">
    <property type="entry name" value="BON_dom"/>
</dbReference>
<name>A0A1C6RNU8_9ACTN</name>
<keyword evidence="3" id="KW-1185">Reference proteome</keyword>
<dbReference type="SMART" id="SM00749">
    <property type="entry name" value="BON"/>
    <property type="match status" value="3"/>
</dbReference>
<dbReference type="PANTHER" id="PTHR34606:SF15">
    <property type="entry name" value="BON DOMAIN-CONTAINING PROTEIN"/>
    <property type="match status" value="1"/>
</dbReference>
<dbReference type="AlphaFoldDB" id="A0A1C6RNU8"/>
<accession>A0A1C6RNU8</accession>
<sequence length="225" mass="24351">MTATAAAVRSDDLIQRDVLAELSWAAEVHATGIGVSVSDGVVTLTGQVDGAARRWAAQRCAHRVRGVRAVADQIEVRPPGPVEVTDGDLAIAAVRALDWDSFVPAERLDVTVSAGWVMLRGEVEFGWQRRTAEAELRRLRGVRGVTNLVEVRPDTPSDNDRIRRDVQRALLRGIGTERVTVEVHDGGAVVLGGVVRSGWERDQAERIAWSTGGVRAVRDRLLVGG</sequence>
<dbReference type="STRING" id="145857.GA0070616_1608"/>
<dbReference type="Proteomes" id="UP000199699">
    <property type="component" value="Unassembled WGS sequence"/>
</dbReference>
<evidence type="ECO:0000259" key="1">
    <source>
        <dbReference type="PROSITE" id="PS50914"/>
    </source>
</evidence>
<dbReference type="Gene3D" id="3.30.1340.30">
    <property type="match status" value="3"/>
</dbReference>
<feature type="domain" description="BON" evidence="1">
    <location>
        <begin position="158"/>
        <end position="225"/>
    </location>
</feature>
<dbReference type="EMBL" id="FMHT01000003">
    <property type="protein sequence ID" value="SCL18859.1"/>
    <property type="molecule type" value="Genomic_DNA"/>
</dbReference>
<dbReference type="InterPro" id="IPR014004">
    <property type="entry name" value="Transpt-assoc_nodulatn_dom_bac"/>
</dbReference>
<gene>
    <name evidence="2" type="ORF">GA0070616_1608</name>
</gene>
<proteinExistence type="predicted"/>
<protein>
    <submittedName>
        <fullName evidence="2">Osmotically-inducible protein OsmY, contains BON domain</fullName>
    </submittedName>
</protein>